<evidence type="ECO:0000259" key="12">
    <source>
        <dbReference type="Pfam" id="PF01694"/>
    </source>
</evidence>
<dbReference type="EC" id="3.4.21.105" evidence="10"/>
<comment type="caution">
    <text evidence="10">Lacks conserved residue(s) required for the propagation of feature annotation.</text>
</comment>
<comment type="subcellular location">
    <subcellularLocation>
        <location evidence="2 10">Membrane</location>
        <topology evidence="2 10">Multi-pass membrane protein</topology>
    </subcellularLocation>
</comment>
<evidence type="ECO:0000256" key="2">
    <source>
        <dbReference type="ARBA" id="ARBA00004141"/>
    </source>
</evidence>
<evidence type="ECO:0000313" key="14">
    <source>
        <dbReference type="Proteomes" id="UP000054350"/>
    </source>
</evidence>
<keyword evidence="9 10" id="KW-0472">Membrane</keyword>
<keyword evidence="7 10" id="KW-0720">Serine protease</keyword>
<protein>
    <recommendedName>
        <fullName evidence="10">Rhomboid-type serine protease</fullName>
        <ecNumber evidence="10">3.4.21.105</ecNumber>
    </recommendedName>
</protein>
<gene>
    <name evidence="13" type="ORF">AMAG_16085</name>
</gene>
<dbReference type="Pfam" id="PF01694">
    <property type="entry name" value="Rhomboid"/>
    <property type="match status" value="1"/>
</dbReference>
<evidence type="ECO:0000256" key="8">
    <source>
        <dbReference type="ARBA" id="ARBA00022989"/>
    </source>
</evidence>
<name>A0A0L0TAQ0_ALLM3</name>
<evidence type="ECO:0000256" key="6">
    <source>
        <dbReference type="ARBA" id="ARBA00022801"/>
    </source>
</evidence>
<proteinExistence type="inferred from homology"/>
<comment type="catalytic activity">
    <reaction evidence="1 10">
        <text>Cleaves type-1 transmembrane domains using a catalytic dyad composed of serine and histidine that are contributed by different transmembrane domains.</text>
        <dbReference type="EC" id="3.4.21.105"/>
    </reaction>
</comment>
<keyword evidence="6 10" id="KW-0378">Hydrolase</keyword>
<feature type="transmembrane region" description="Helical" evidence="10">
    <location>
        <begin position="173"/>
        <end position="196"/>
    </location>
</feature>
<evidence type="ECO:0000313" key="13">
    <source>
        <dbReference type="EMBL" id="KNE71780.1"/>
    </source>
</evidence>
<dbReference type="PANTHER" id="PTHR22936">
    <property type="entry name" value="RHOMBOID-RELATED"/>
    <property type="match status" value="1"/>
</dbReference>
<accession>A0A0L0TAQ0</accession>
<evidence type="ECO:0000256" key="5">
    <source>
        <dbReference type="ARBA" id="ARBA00022692"/>
    </source>
</evidence>
<sequence>MALHSVLVHLVMNLAFQQPAVAFVERESGVLPTLVVYLAAGTFGFAASAAVTDAVYMSVGASGALYGIMAVMFVSLVQNWDVVERLWRQMEKMVGEMLVWSTIAVFAAIDQVAHAGGFLVGGLVGVAVMPNTVVRVLHDAAVGDEEEEVGLGEGKVVARSATYVVETRPMCDLLIVGWVVRVAALGIAVTLAWLVVTTAVEGTGRDTCPWCNGPGIY</sequence>
<keyword evidence="11" id="KW-0732">Signal</keyword>
<comment type="similarity">
    <text evidence="3 10">Belongs to the peptidase S54 family.</text>
</comment>
<dbReference type="InterPro" id="IPR022764">
    <property type="entry name" value="Peptidase_S54_rhomboid_dom"/>
</dbReference>
<dbReference type="GO" id="GO:0016020">
    <property type="term" value="C:membrane"/>
    <property type="evidence" value="ECO:0007669"/>
    <property type="project" value="UniProtKB-SubCell"/>
</dbReference>
<dbReference type="Gene3D" id="1.20.1540.10">
    <property type="entry name" value="Rhomboid-like"/>
    <property type="match status" value="1"/>
</dbReference>
<dbReference type="OrthoDB" id="2146116at2759"/>
<feature type="transmembrane region" description="Helical" evidence="10">
    <location>
        <begin position="31"/>
        <end position="50"/>
    </location>
</feature>
<feature type="chain" id="PRO_5005548224" description="Rhomboid-type serine protease" evidence="11">
    <location>
        <begin position="23"/>
        <end position="217"/>
    </location>
</feature>
<dbReference type="eggNOG" id="KOG2290">
    <property type="taxonomic scope" value="Eukaryota"/>
</dbReference>
<evidence type="ECO:0000256" key="1">
    <source>
        <dbReference type="ARBA" id="ARBA00000156"/>
    </source>
</evidence>
<dbReference type="EMBL" id="GG745374">
    <property type="protein sequence ID" value="KNE71780.1"/>
    <property type="molecule type" value="Genomic_DNA"/>
</dbReference>
<dbReference type="InterPro" id="IPR002610">
    <property type="entry name" value="Peptidase_S54_rhomboid-like"/>
</dbReference>
<dbReference type="AlphaFoldDB" id="A0A0L0TAQ0"/>
<dbReference type="STRING" id="578462.A0A0L0TAQ0"/>
<dbReference type="VEuPathDB" id="FungiDB:AMAG_16085"/>
<feature type="domain" description="Peptidase S54 rhomboid" evidence="12">
    <location>
        <begin position="1"/>
        <end position="129"/>
    </location>
</feature>
<evidence type="ECO:0000256" key="3">
    <source>
        <dbReference type="ARBA" id="ARBA00009045"/>
    </source>
</evidence>
<dbReference type="PANTHER" id="PTHR22936:SF69">
    <property type="entry name" value="RHOMBOID-LIKE PROTEIN"/>
    <property type="match status" value="1"/>
</dbReference>
<dbReference type="Proteomes" id="UP000054350">
    <property type="component" value="Unassembled WGS sequence"/>
</dbReference>
<dbReference type="GO" id="GO:0004252">
    <property type="term" value="F:serine-type endopeptidase activity"/>
    <property type="evidence" value="ECO:0007669"/>
    <property type="project" value="InterPro"/>
</dbReference>
<evidence type="ECO:0000256" key="4">
    <source>
        <dbReference type="ARBA" id="ARBA00022670"/>
    </source>
</evidence>
<feature type="signal peptide" evidence="11">
    <location>
        <begin position="1"/>
        <end position="22"/>
    </location>
</feature>
<feature type="transmembrane region" description="Helical" evidence="10">
    <location>
        <begin position="56"/>
        <end position="77"/>
    </location>
</feature>
<evidence type="ECO:0000256" key="7">
    <source>
        <dbReference type="ARBA" id="ARBA00022825"/>
    </source>
</evidence>
<organism evidence="13 14">
    <name type="scientific">Allomyces macrogynus (strain ATCC 38327)</name>
    <name type="common">Allomyces javanicus var. macrogynus</name>
    <dbReference type="NCBI Taxonomy" id="578462"/>
    <lineage>
        <taxon>Eukaryota</taxon>
        <taxon>Fungi</taxon>
        <taxon>Fungi incertae sedis</taxon>
        <taxon>Blastocladiomycota</taxon>
        <taxon>Blastocladiomycetes</taxon>
        <taxon>Blastocladiales</taxon>
        <taxon>Blastocladiaceae</taxon>
        <taxon>Allomyces</taxon>
    </lineage>
</organism>
<keyword evidence="14" id="KW-1185">Reference proteome</keyword>
<evidence type="ECO:0000256" key="10">
    <source>
        <dbReference type="RuleBase" id="RU362115"/>
    </source>
</evidence>
<evidence type="ECO:0000256" key="11">
    <source>
        <dbReference type="SAM" id="SignalP"/>
    </source>
</evidence>
<dbReference type="GO" id="GO:0006508">
    <property type="term" value="P:proteolysis"/>
    <property type="evidence" value="ECO:0007669"/>
    <property type="project" value="UniProtKB-KW"/>
</dbReference>
<dbReference type="InterPro" id="IPR035952">
    <property type="entry name" value="Rhomboid-like_sf"/>
</dbReference>
<keyword evidence="8 10" id="KW-1133">Transmembrane helix</keyword>
<reference evidence="14" key="2">
    <citation type="submission" date="2009-11" db="EMBL/GenBank/DDBJ databases">
        <title>The Genome Sequence of Allomyces macrogynus strain ATCC 38327.</title>
        <authorList>
            <consortium name="The Broad Institute Genome Sequencing Platform"/>
            <person name="Russ C."/>
            <person name="Cuomo C."/>
            <person name="Shea T."/>
            <person name="Young S.K."/>
            <person name="Zeng Q."/>
            <person name="Koehrsen M."/>
            <person name="Haas B."/>
            <person name="Borodovsky M."/>
            <person name="Guigo R."/>
            <person name="Alvarado L."/>
            <person name="Berlin A."/>
            <person name="Borenstein D."/>
            <person name="Chen Z."/>
            <person name="Engels R."/>
            <person name="Freedman E."/>
            <person name="Gellesch M."/>
            <person name="Goldberg J."/>
            <person name="Griggs A."/>
            <person name="Gujja S."/>
            <person name="Heiman D."/>
            <person name="Hepburn T."/>
            <person name="Howarth C."/>
            <person name="Jen D."/>
            <person name="Larson L."/>
            <person name="Lewis B."/>
            <person name="Mehta T."/>
            <person name="Park D."/>
            <person name="Pearson M."/>
            <person name="Roberts A."/>
            <person name="Saif S."/>
            <person name="Shenoy N."/>
            <person name="Sisk P."/>
            <person name="Stolte C."/>
            <person name="Sykes S."/>
            <person name="Walk T."/>
            <person name="White J."/>
            <person name="Yandava C."/>
            <person name="Burger G."/>
            <person name="Gray M.W."/>
            <person name="Holland P.W.H."/>
            <person name="King N."/>
            <person name="Lang F.B.F."/>
            <person name="Roger A.J."/>
            <person name="Ruiz-Trillo I."/>
            <person name="Lander E."/>
            <person name="Nusbaum C."/>
        </authorList>
    </citation>
    <scope>NUCLEOTIDE SEQUENCE [LARGE SCALE GENOMIC DNA]</scope>
    <source>
        <strain evidence="14">ATCC 38327</strain>
    </source>
</reference>
<keyword evidence="4 10" id="KW-0645">Protease</keyword>
<dbReference type="SUPFAM" id="SSF144091">
    <property type="entry name" value="Rhomboid-like"/>
    <property type="match status" value="1"/>
</dbReference>
<evidence type="ECO:0000256" key="9">
    <source>
        <dbReference type="ARBA" id="ARBA00023136"/>
    </source>
</evidence>
<feature type="transmembrane region" description="Helical" evidence="10">
    <location>
        <begin position="98"/>
        <end position="128"/>
    </location>
</feature>
<reference evidence="13 14" key="1">
    <citation type="submission" date="2009-11" db="EMBL/GenBank/DDBJ databases">
        <title>Annotation of Allomyces macrogynus ATCC 38327.</title>
        <authorList>
            <consortium name="The Broad Institute Genome Sequencing Platform"/>
            <person name="Russ C."/>
            <person name="Cuomo C."/>
            <person name="Burger G."/>
            <person name="Gray M.W."/>
            <person name="Holland P.W.H."/>
            <person name="King N."/>
            <person name="Lang F.B.F."/>
            <person name="Roger A.J."/>
            <person name="Ruiz-Trillo I."/>
            <person name="Young S.K."/>
            <person name="Zeng Q."/>
            <person name="Gargeya S."/>
            <person name="Fitzgerald M."/>
            <person name="Haas B."/>
            <person name="Abouelleil A."/>
            <person name="Alvarado L."/>
            <person name="Arachchi H.M."/>
            <person name="Berlin A."/>
            <person name="Chapman S.B."/>
            <person name="Gearin G."/>
            <person name="Goldberg J."/>
            <person name="Griggs A."/>
            <person name="Gujja S."/>
            <person name="Hansen M."/>
            <person name="Heiman D."/>
            <person name="Howarth C."/>
            <person name="Larimer J."/>
            <person name="Lui A."/>
            <person name="MacDonald P.J.P."/>
            <person name="McCowen C."/>
            <person name="Montmayeur A."/>
            <person name="Murphy C."/>
            <person name="Neiman D."/>
            <person name="Pearson M."/>
            <person name="Priest M."/>
            <person name="Roberts A."/>
            <person name="Saif S."/>
            <person name="Shea T."/>
            <person name="Sisk P."/>
            <person name="Stolte C."/>
            <person name="Sykes S."/>
            <person name="Wortman J."/>
            <person name="Nusbaum C."/>
            <person name="Birren B."/>
        </authorList>
    </citation>
    <scope>NUCLEOTIDE SEQUENCE [LARGE SCALE GENOMIC DNA]</scope>
    <source>
        <strain evidence="13 14">ATCC 38327</strain>
    </source>
</reference>
<keyword evidence="5 10" id="KW-0812">Transmembrane</keyword>
<comment type="function">
    <text evidence="10">Serine protease involved in intramembrane proteolysis.</text>
</comment>